<proteinExistence type="predicted"/>
<dbReference type="EMBL" id="AXUN02000124">
    <property type="protein sequence ID" value="ETA81369.1"/>
    <property type="molecule type" value="Genomic_DNA"/>
</dbReference>
<gene>
    <name evidence="3" type="ORF">T472_0206845</name>
</gene>
<name>V7I7Z5_9CLOT</name>
<dbReference type="PANTHER" id="PTHR36449">
    <property type="entry name" value="ACETYLTRANSFERASE-RELATED"/>
    <property type="match status" value="1"/>
</dbReference>
<reference evidence="3 4" key="1">
    <citation type="journal article" date="2014" name="Genome Announc.">
        <title>Genome Sequence of Youngiibacter fragilis, the Type Strain of the Genus Youngiibacter.</title>
        <authorList>
            <person name="Wawrik C.B."/>
            <person name="Callaghan A.V."/>
            <person name="Stamps B.W."/>
            <person name="Wawrik B."/>
        </authorList>
    </citation>
    <scope>NUCLEOTIDE SEQUENCE [LARGE SCALE GENOMIC DNA]</scope>
    <source>
        <strain evidence="3 4">232.1</strain>
    </source>
</reference>
<dbReference type="PANTHER" id="PTHR36449:SF1">
    <property type="entry name" value="ACETYLTRANSFERASE"/>
    <property type="match status" value="1"/>
</dbReference>
<comment type="caution">
    <text evidence="3">The sequence shown here is derived from an EMBL/GenBank/DDBJ whole genome shotgun (WGS) entry which is preliminary data.</text>
</comment>
<accession>V7I7Z5</accession>
<dbReference type="STRING" id="994573.T472_0206845"/>
<protein>
    <recommendedName>
        <fullName evidence="5">Acetyltransferase</fullName>
    </recommendedName>
</protein>
<evidence type="ECO:0000313" key="4">
    <source>
        <dbReference type="Proteomes" id="UP000017747"/>
    </source>
</evidence>
<keyword evidence="1" id="KW-0808">Transferase</keyword>
<evidence type="ECO:0008006" key="5">
    <source>
        <dbReference type="Google" id="ProtNLM"/>
    </source>
</evidence>
<dbReference type="Proteomes" id="UP000017747">
    <property type="component" value="Unassembled WGS sequence"/>
</dbReference>
<evidence type="ECO:0000256" key="2">
    <source>
        <dbReference type="ARBA" id="ARBA00023315"/>
    </source>
</evidence>
<dbReference type="AlphaFoldDB" id="V7I7Z5"/>
<dbReference type="Gene3D" id="3.40.630.30">
    <property type="match status" value="1"/>
</dbReference>
<dbReference type="RefSeq" id="WP_023383942.1">
    <property type="nucleotide sequence ID" value="NZ_AXUN02000124.1"/>
</dbReference>
<evidence type="ECO:0000313" key="3">
    <source>
        <dbReference type="EMBL" id="ETA81369.1"/>
    </source>
</evidence>
<keyword evidence="2" id="KW-0012">Acyltransferase</keyword>
<dbReference type="GO" id="GO:0016746">
    <property type="term" value="F:acyltransferase activity"/>
    <property type="evidence" value="ECO:0007669"/>
    <property type="project" value="UniProtKB-KW"/>
</dbReference>
<organism evidence="3 4">
    <name type="scientific">Youngiibacter fragilis 232.1</name>
    <dbReference type="NCBI Taxonomy" id="994573"/>
    <lineage>
        <taxon>Bacteria</taxon>
        <taxon>Bacillati</taxon>
        <taxon>Bacillota</taxon>
        <taxon>Clostridia</taxon>
        <taxon>Eubacteriales</taxon>
        <taxon>Clostridiaceae</taxon>
        <taxon>Youngiibacter</taxon>
    </lineage>
</organism>
<keyword evidence="4" id="KW-1185">Reference proteome</keyword>
<evidence type="ECO:0000256" key="1">
    <source>
        <dbReference type="ARBA" id="ARBA00022679"/>
    </source>
</evidence>
<dbReference type="eggNOG" id="COG0456">
    <property type="taxonomic scope" value="Bacteria"/>
</dbReference>
<sequence length="183" mass="21352">MSDEAKAQELISIFVCSKDIDIENFIKQKAIMFEKLGKSRTFLVFDEDADKFNILGYYTIAIQVLKIPSEYSNRRILKLDGLSAKRNGEIITELPAILIGQIGKNELYKDNVTGHKIMEFCLNTIFDGQALLGGRLIILECKKIPYLYEFYEQFGFNKLEKEYQDDEFVQFFRIFEKNELVEK</sequence>